<dbReference type="EMBL" id="CAJVCH010526000">
    <property type="protein sequence ID" value="CAG7822302.1"/>
    <property type="molecule type" value="Genomic_DNA"/>
</dbReference>
<keyword evidence="2" id="KW-1185">Reference proteome</keyword>
<feature type="non-terminal residue" evidence="1">
    <location>
        <position position="1"/>
    </location>
</feature>
<gene>
    <name evidence="1" type="ORF">AFUS01_LOCUS32584</name>
</gene>
<name>A0A8J2KR92_9HEXA</name>
<evidence type="ECO:0000313" key="2">
    <source>
        <dbReference type="Proteomes" id="UP000708208"/>
    </source>
</evidence>
<evidence type="ECO:0000313" key="1">
    <source>
        <dbReference type="EMBL" id="CAG7822302.1"/>
    </source>
</evidence>
<dbReference type="AlphaFoldDB" id="A0A8J2KR92"/>
<accession>A0A8J2KR92</accession>
<dbReference type="Proteomes" id="UP000708208">
    <property type="component" value="Unassembled WGS sequence"/>
</dbReference>
<organism evidence="1 2">
    <name type="scientific">Allacma fusca</name>
    <dbReference type="NCBI Taxonomy" id="39272"/>
    <lineage>
        <taxon>Eukaryota</taxon>
        <taxon>Metazoa</taxon>
        <taxon>Ecdysozoa</taxon>
        <taxon>Arthropoda</taxon>
        <taxon>Hexapoda</taxon>
        <taxon>Collembola</taxon>
        <taxon>Symphypleona</taxon>
        <taxon>Sminthuridae</taxon>
        <taxon>Allacma</taxon>
    </lineage>
</organism>
<reference evidence="1" key="1">
    <citation type="submission" date="2021-06" db="EMBL/GenBank/DDBJ databases">
        <authorList>
            <person name="Hodson N. C."/>
            <person name="Mongue J. A."/>
            <person name="Jaron S. K."/>
        </authorList>
    </citation>
    <scope>NUCLEOTIDE SEQUENCE</scope>
</reference>
<comment type="caution">
    <text evidence="1">The sequence shown here is derived from an EMBL/GenBank/DDBJ whole genome shotgun (WGS) entry which is preliminary data.</text>
</comment>
<sequence length="124" mass="13967">MMDVKQQFFTSRILKYSIESFGTEEEMAEAYANSTKGLGGFTNLMGVANVTSPILAGIVFPDMEPNENSSEIQYKLRFPAYQRSEFDVFADRLLLKPSWFTETLYPVFVLPGPRASHRDDGGLP</sequence>
<proteinExistence type="predicted"/>
<protein>
    <submittedName>
        <fullName evidence="1">Uncharacterized protein</fullName>
    </submittedName>
</protein>